<dbReference type="EMBL" id="CP017420">
    <property type="protein sequence ID" value="AOV04453.1"/>
    <property type="molecule type" value="Genomic_DNA"/>
</dbReference>
<gene>
    <name evidence="1" type="ORF">BI380_25545</name>
</gene>
<keyword evidence="2" id="KW-1185">Reference proteome</keyword>
<proteinExistence type="predicted"/>
<evidence type="ECO:0000313" key="1">
    <source>
        <dbReference type="EMBL" id="AOV04453.1"/>
    </source>
</evidence>
<reference evidence="1 2" key="1">
    <citation type="submission" date="2016-09" db="EMBL/GenBank/DDBJ databases">
        <title>Complete genome sequence of Deltia acidovorans CM13 isolated from murine proximal colonic tissue.</title>
        <authorList>
            <person name="Saffarian A."/>
        </authorList>
    </citation>
    <scope>NUCLEOTIDE SEQUENCE [LARGE SCALE GENOMIC DNA]</scope>
    <source>
        <strain evidence="1 2">CM13</strain>
    </source>
</reference>
<evidence type="ECO:0000313" key="2">
    <source>
        <dbReference type="Proteomes" id="UP000095607"/>
    </source>
</evidence>
<sequence>MPEIICHKGNISSFQRNIRTSCSHRNSNSRVGHSGGIIHPVANHCHLGFLLKISYGFDFVFRHQIAPGLIQTNFLSNCIGDFLMITGYHYHPRYTQAPQCLQRLFSTSSRGVE</sequence>
<dbReference type="Proteomes" id="UP000095607">
    <property type="component" value="Chromosome"/>
</dbReference>
<protein>
    <submittedName>
        <fullName evidence="1">Uncharacterized protein</fullName>
    </submittedName>
</protein>
<accession>A0ABM6EAE3</accession>
<name>A0ABM6EAE3_9BURK</name>
<organism evidence="1 2">
    <name type="scientific">Delftia tsuruhatensis</name>
    <dbReference type="NCBI Taxonomy" id="180282"/>
    <lineage>
        <taxon>Bacteria</taxon>
        <taxon>Pseudomonadati</taxon>
        <taxon>Pseudomonadota</taxon>
        <taxon>Betaproteobacteria</taxon>
        <taxon>Burkholderiales</taxon>
        <taxon>Comamonadaceae</taxon>
        <taxon>Delftia</taxon>
    </lineage>
</organism>